<dbReference type="InterPro" id="IPR039315">
    <property type="entry name" value="CheW"/>
</dbReference>
<name>O85781_MYXXA</name>
<feature type="domain" description="CheW-like" evidence="1">
    <location>
        <begin position="1"/>
        <end position="147"/>
    </location>
</feature>
<sequence>MDRTLLLCGTSSSGWRRSVTGCRSRAVREVVVPPERFTRVPRAPLAITGVMNLRGRVVTVVELRQLLSLPEGPTPPGRVVLLDRGRRDLGLLVTDVDGIEAVERVSTAPGKMTPAIRGVARLGGLGVTVLDPEGLDAAVVALFTHSK</sequence>
<dbReference type="IntAct" id="O85781">
    <property type="interactions" value="1"/>
</dbReference>
<gene>
    <name evidence="2" type="primary">difC</name>
</gene>
<dbReference type="PANTHER" id="PTHR22617:SF23">
    <property type="entry name" value="CHEMOTAXIS PROTEIN CHEW"/>
    <property type="match status" value="1"/>
</dbReference>
<organism evidence="2">
    <name type="scientific">Myxococcus xanthus</name>
    <dbReference type="NCBI Taxonomy" id="34"/>
    <lineage>
        <taxon>Bacteria</taxon>
        <taxon>Pseudomonadati</taxon>
        <taxon>Myxococcota</taxon>
        <taxon>Myxococcia</taxon>
        <taxon>Myxococcales</taxon>
        <taxon>Cystobacterineae</taxon>
        <taxon>Myxococcaceae</taxon>
        <taxon>Myxococcus</taxon>
    </lineage>
</organism>
<dbReference type="PROSITE" id="PS50851">
    <property type="entry name" value="CHEW"/>
    <property type="match status" value="1"/>
</dbReference>
<dbReference type="InterPro" id="IPR002545">
    <property type="entry name" value="CheW-lke_dom"/>
</dbReference>
<reference evidence="2" key="3">
    <citation type="journal article" date="2000" name="FEMS Microbiol. Lett.">
        <title>Phenotypic analyses of frz and dif double mutants of Myxococcus xanthus.</title>
        <authorList>
            <person name="Shi W."/>
            <person name="Yang Z."/>
            <person name="Sun H."/>
            <person name="Lancero H."/>
            <person name="Tong L."/>
        </authorList>
    </citation>
    <scope>NUCLEOTIDE SEQUENCE</scope>
    <source>
        <strain evidence="2">DZF1</strain>
    </source>
</reference>
<accession>O85781</accession>
<reference evidence="2" key="4">
    <citation type="journal article" date="2000" name="J. Bacteriol.">
        <title>Myxococcus xanthus dif genes are required for biogenesis of cell surface fibrils essential for social gliding motility.</title>
        <authorList>
            <person name="Yang Z."/>
            <person name="Ma X."/>
            <person name="Tong L."/>
            <person name="Kaplan H.B."/>
            <person name="Shimkets L.J."/>
            <person name="Shi W."/>
        </authorList>
    </citation>
    <scope>NUCLEOTIDE SEQUENCE</scope>
    <source>
        <strain evidence="2">DZF1</strain>
    </source>
</reference>
<dbReference type="Pfam" id="PF01584">
    <property type="entry name" value="CheW"/>
    <property type="match status" value="1"/>
</dbReference>
<dbReference type="EMBL" id="AF076485">
    <property type="protein sequence ID" value="AAC27630.1"/>
    <property type="molecule type" value="Genomic_DNA"/>
</dbReference>
<reference evidence="2" key="2">
    <citation type="journal article" date="1999" name="Proc. Natl. Acad. Sci. U.S.A.">
        <title>Effect of cellular filamentation on adventurous and social gliding motility of Myxococcus xanthus.</title>
        <authorList>
            <person name="Sun H."/>
            <person name="Yang Z."/>
            <person name="Shi W."/>
        </authorList>
    </citation>
    <scope>NUCLEOTIDE SEQUENCE</scope>
    <source>
        <strain evidence="2">DZF1</strain>
    </source>
</reference>
<reference evidence="2" key="1">
    <citation type="journal article" date="1998" name="Mol. Microbiol.">
        <title>A new set of chemotaxis homologues is essential for Myxococcus xanthus social motility.</title>
        <authorList>
            <person name="Yang Z."/>
            <person name="Geng Y."/>
            <person name="Xu D."/>
            <person name="Kaplan H.B."/>
            <person name="Shi W."/>
        </authorList>
    </citation>
    <scope>NUCLEOTIDE SEQUENCE</scope>
    <source>
        <strain evidence="2">DZF1</strain>
    </source>
</reference>
<dbReference type="InterPro" id="IPR036061">
    <property type="entry name" value="CheW-like_dom_sf"/>
</dbReference>
<evidence type="ECO:0000313" key="2">
    <source>
        <dbReference type="EMBL" id="AAC27630.1"/>
    </source>
</evidence>
<dbReference type="GO" id="GO:0005829">
    <property type="term" value="C:cytosol"/>
    <property type="evidence" value="ECO:0007669"/>
    <property type="project" value="TreeGrafter"/>
</dbReference>
<dbReference type="GO" id="GO:0006935">
    <property type="term" value="P:chemotaxis"/>
    <property type="evidence" value="ECO:0007669"/>
    <property type="project" value="InterPro"/>
</dbReference>
<dbReference type="AlphaFoldDB" id="O85781"/>
<dbReference type="PANTHER" id="PTHR22617">
    <property type="entry name" value="CHEMOTAXIS SENSOR HISTIDINE KINASE-RELATED"/>
    <property type="match status" value="1"/>
</dbReference>
<dbReference type="Gene3D" id="2.30.30.40">
    <property type="entry name" value="SH3 Domains"/>
    <property type="match status" value="1"/>
</dbReference>
<dbReference type="SUPFAM" id="SSF50341">
    <property type="entry name" value="CheW-like"/>
    <property type="match status" value="1"/>
</dbReference>
<protein>
    <submittedName>
        <fullName evidence="2">Defective in fruiting DifC</fullName>
    </submittedName>
</protein>
<dbReference type="Gene3D" id="2.40.50.180">
    <property type="entry name" value="CheA-289, Domain 4"/>
    <property type="match status" value="1"/>
</dbReference>
<proteinExistence type="predicted"/>
<dbReference type="SMART" id="SM00260">
    <property type="entry name" value="CheW"/>
    <property type="match status" value="1"/>
</dbReference>
<dbReference type="GO" id="GO:0007165">
    <property type="term" value="P:signal transduction"/>
    <property type="evidence" value="ECO:0007669"/>
    <property type="project" value="InterPro"/>
</dbReference>
<reference evidence="2" key="5">
    <citation type="submission" date="2001-08" db="EMBL/GenBank/DDBJ databases">
        <authorList>
            <person name="Yang Z."/>
        </authorList>
    </citation>
    <scope>NUCLEOTIDE SEQUENCE</scope>
    <source>
        <strain evidence="2">DZF1</strain>
    </source>
</reference>
<evidence type="ECO:0000259" key="1">
    <source>
        <dbReference type="PROSITE" id="PS50851"/>
    </source>
</evidence>